<protein>
    <recommendedName>
        <fullName evidence="5">Entericidin A/B family lipoprotein</fullName>
    </recommendedName>
</protein>
<organism evidence="3 4">
    <name type="scientific">Luteolibacter rhizosphaerae</name>
    <dbReference type="NCBI Taxonomy" id="2989719"/>
    <lineage>
        <taxon>Bacteria</taxon>
        <taxon>Pseudomonadati</taxon>
        <taxon>Verrucomicrobiota</taxon>
        <taxon>Verrucomicrobiia</taxon>
        <taxon>Verrucomicrobiales</taxon>
        <taxon>Verrucomicrobiaceae</taxon>
        <taxon>Luteolibacter</taxon>
    </lineage>
</organism>
<comment type="caution">
    <text evidence="3">The sequence shown here is derived from an EMBL/GenBank/DDBJ whole genome shotgun (WGS) entry which is preliminary data.</text>
</comment>
<dbReference type="EMBL" id="JAPDDR010000003">
    <property type="protein sequence ID" value="MCW1913417.1"/>
    <property type="molecule type" value="Genomic_DNA"/>
</dbReference>
<keyword evidence="2" id="KW-0732">Signal</keyword>
<proteinExistence type="predicted"/>
<evidence type="ECO:0008006" key="5">
    <source>
        <dbReference type="Google" id="ProtNLM"/>
    </source>
</evidence>
<evidence type="ECO:0000256" key="1">
    <source>
        <dbReference type="SAM" id="MobiDB-lite"/>
    </source>
</evidence>
<name>A0ABT3G0P9_9BACT</name>
<feature type="signal peptide" evidence="2">
    <location>
        <begin position="1"/>
        <end position="22"/>
    </location>
</feature>
<accession>A0ABT3G0P9</accession>
<feature type="chain" id="PRO_5046821525" description="Entericidin A/B family lipoprotein" evidence="2">
    <location>
        <begin position="23"/>
        <end position="59"/>
    </location>
</feature>
<reference evidence="3" key="1">
    <citation type="submission" date="2022-10" db="EMBL/GenBank/DDBJ databases">
        <title>Luteolibacter sp. GHJ8, whole genome shotgun sequencing project.</title>
        <authorList>
            <person name="Zhao G."/>
            <person name="Shen L."/>
        </authorList>
    </citation>
    <scope>NUCLEOTIDE SEQUENCE</scope>
    <source>
        <strain evidence="3">GHJ8</strain>
    </source>
</reference>
<evidence type="ECO:0000313" key="4">
    <source>
        <dbReference type="Proteomes" id="UP001165653"/>
    </source>
</evidence>
<evidence type="ECO:0000256" key="2">
    <source>
        <dbReference type="SAM" id="SignalP"/>
    </source>
</evidence>
<feature type="region of interest" description="Disordered" evidence="1">
    <location>
        <begin position="40"/>
        <end position="59"/>
    </location>
</feature>
<dbReference type="RefSeq" id="WP_264512848.1">
    <property type="nucleotide sequence ID" value="NZ_JAPDDR010000003.1"/>
</dbReference>
<feature type="compositionally biased region" description="Polar residues" evidence="1">
    <location>
        <begin position="49"/>
        <end position="59"/>
    </location>
</feature>
<sequence>MKKLLLLAAAVAVSSLTSCNTAIGIGRDFRQLGIGMENKAHGRTWDGGQEQQQDNLPTY</sequence>
<dbReference type="PROSITE" id="PS51257">
    <property type="entry name" value="PROKAR_LIPOPROTEIN"/>
    <property type="match status" value="1"/>
</dbReference>
<evidence type="ECO:0000313" key="3">
    <source>
        <dbReference type="EMBL" id="MCW1913417.1"/>
    </source>
</evidence>
<dbReference type="Proteomes" id="UP001165653">
    <property type="component" value="Unassembled WGS sequence"/>
</dbReference>
<keyword evidence="4" id="KW-1185">Reference proteome</keyword>
<gene>
    <name evidence="3" type="ORF">OJ996_07525</name>
</gene>